<sequence>MSPVHLRSLAFQRNQPEDRKGLSRARRHGGGHVGHSGGWQDIEGYHTHPDIQKLIQQKPQTRGLEGYGSSSSAPPIPQSPFQWSMDNNRFNVASHWEELGASCKKICLKEIDFKDLMVITKGRNPTRQFRFLEVRENRMKGESSHYPSYRRTADPDRA</sequence>
<keyword evidence="3" id="KW-1185">Reference proteome</keyword>
<evidence type="ECO:0000313" key="2">
    <source>
        <dbReference type="EMBL" id="MBW0501311.1"/>
    </source>
</evidence>
<proteinExistence type="predicted"/>
<evidence type="ECO:0000313" key="3">
    <source>
        <dbReference type="Proteomes" id="UP000765509"/>
    </source>
</evidence>
<evidence type="ECO:0000256" key="1">
    <source>
        <dbReference type="SAM" id="MobiDB-lite"/>
    </source>
</evidence>
<dbReference type="EMBL" id="AVOT02016258">
    <property type="protein sequence ID" value="MBW0501311.1"/>
    <property type="molecule type" value="Genomic_DNA"/>
</dbReference>
<accession>A0A9Q3HDX2</accession>
<dbReference type="AlphaFoldDB" id="A0A9Q3HDX2"/>
<feature type="region of interest" description="Disordered" evidence="1">
    <location>
        <begin position="139"/>
        <end position="158"/>
    </location>
</feature>
<feature type="region of interest" description="Disordered" evidence="1">
    <location>
        <begin position="1"/>
        <end position="41"/>
    </location>
</feature>
<feature type="region of interest" description="Disordered" evidence="1">
    <location>
        <begin position="57"/>
        <end position="82"/>
    </location>
</feature>
<dbReference type="Proteomes" id="UP000765509">
    <property type="component" value="Unassembled WGS sequence"/>
</dbReference>
<gene>
    <name evidence="2" type="ORF">O181_041026</name>
</gene>
<organism evidence="2 3">
    <name type="scientific">Austropuccinia psidii MF-1</name>
    <dbReference type="NCBI Taxonomy" id="1389203"/>
    <lineage>
        <taxon>Eukaryota</taxon>
        <taxon>Fungi</taxon>
        <taxon>Dikarya</taxon>
        <taxon>Basidiomycota</taxon>
        <taxon>Pucciniomycotina</taxon>
        <taxon>Pucciniomycetes</taxon>
        <taxon>Pucciniales</taxon>
        <taxon>Sphaerophragmiaceae</taxon>
        <taxon>Austropuccinia</taxon>
    </lineage>
</organism>
<reference evidence="2" key="1">
    <citation type="submission" date="2021-03" db="EMBL/GenBank/DDBJ databases">
        <title>Draft genome sequence of rust myrtle Austropuccinia psidii MF-1, a brazilian biotype.</title>
        <authorList>
            <person name="Quecine M.C."/>
            <person name="Pachon D.M.R."/>
            <person name="Bonatelli M.L."/>
            <person name="Correr F.H."/>
            <person name="Franceschini L.M."/>
            <person name="Leite T.F."/>
            <person name="Margarido G.R.A."/>
            <person name="Almeida C.A."/>
            <person name="Ferrarezi J.A."/>
            <person name="Labate C.A."/>
        </authorList>
    </citation>
    <scope>NUCLEOTIDE SEQUENCE</scope>
    <source>
        <strain evidence="2">MF-1</strain>
    </source>
</reference>
<name>A0A9Q3HDX2_9BASI</name>
<protein>
    <submittedName>
        <fullName evidence="2">Uncharacterized protein</fullName>
    </submittedName>
</protein>
<comment type="caution">
    <text evidence="2">The sequence shown here is derived from an EMBL/GenBank/DDBJ whole genome shotgun (WGS) entry which is preliminary data.</text>
</comment>